<reference key="2">
    <citation type="submission" date="2011-06" db="EMBL/GenBank/DDBJ databases">
        <title>Complete Genome Sequence of Pseudomonas stutzeri Strain CGMCC 1.1803.</title>
        <authorList>
            <person name="Yan Y."/>
            <person name="Chen M."/>
            <person name="Lu W."/>
            <person name="Zhang W."/>
            <person name="Ping S."/>
            <person name="Lin M."/>
        </authorList>
    </citation>
    <scope>NUCLEOTIDE SEQUENCE</scope>
    <source>
        <strain>ATCC 17588</strain>
    </source>
</reference>
<proteinExistence type="predicted"/>
<evidence type="ECO:0000313" key="2">
    <source>
        <dbReference type="Proteomes" id="UP000008932"/>
    </source>
</evidence>
<evidence type="ECO:0000313" key="1">
    <source>
        <dbReference type="EMBL" id="AEJ06711.1"/>
    </source>
</evidence>
<dbReference type="Proteomes" id="UP000008932">
    <property type="component" value="Chromosome"/>
</dbReference>
<accession>F8GZR7</accession>
<sequence>MGSSMSKSADIFNLMDNLLPRADYVELAEPDELQRLYAGVGMPSLRAMELSGQAGVNYHEIKGANPLLGLVDPIIIRNRYVELREQALLGDADAINDLGWFWLNGLRLKPNPALARRLFKIAAVMGAPEALFNLAELAYYGKGLPVNPELAIDYYEQAFEAGIPCAAQALGSLYERGDEGVIVDHGKAISWYKRGAAEHDSMACFSLGRLALDESSPEYDPALGLYWLQWAAMKGQVLATEQLTDFYFSTFESPPDPDGVLFRFWRDLAISQGSLWARELRASNVAIQQVC</sequence>
<dbReference type="PANTHER" id="PTHR43628:SF1">
    <property type="entry name" value="CHITIN SYNTHASE REGULATORY FACTOR 2-RELATED"/>
    <property type="match status" value="1"/>
</dbReference>
<dbReference type="InterPro" id="IPR006597">
    <property type="entry name" value="Sel1-like"/>
</dbReference>
<dbReference type="HOGENOM" id="CLU_1110653_0_0_6"/>
<dbReference type="PANTHER" id="PTHR43628">
    <property type="entry name" value="ACTIVATOR OF C KINASE PROTEIN 1-RELATED"/>
    <property type="match status" value="1"/>
</dbReference>
<organism evidence="1 2">
    <name type="scientific">Stutzerimonas stutzeri (strain ATCC 17588 / DSM 5190 / CCUG 11256 / JCM 5965 / LMG 11199 / NBRC 14165 / NCIMB 11358 / Stanier 221)</name>
    <name type="common">Pseudomonas stutzeri</name>
    <dbReference type="NCBI Taxonomy" id="96563"/>
    <lineage>
        <taxon>Bacteria</taxon>
        <taxon>Pseudomonadati</taxon>
        <taxon>Pseudomonadota</taxon>
        <taxon>Gammaproteobacteria</taxon>
        <taxon>Pseudomonadales</taxon>
        <taxon>Pseudomonadaceae</taxon>
        <taxon>Stutzerimonas</taxon>
    </lineage>
</organism>
<gene>
    <name evidence="1" type="ordered locus">PSTAB_3430</name>
</gene>
<dbReference type="Gene3D" id="1.25.40.10">
    <property type="entry name" value="Tetratricopeptide repeat domain"/>
    <property type="match status" value="1"/>
</dbReference>
<dbReference type="SUPFAM" id="SSF81901">
    <property type="entry name" value="HCP-like"/>
    <property type="match status" value="1"/>
</dbReference>
<dbReference type="Pfam" id="PF08238">
    <property type="entry name" value="Sel1"/>
    <property type="match status" value="4"/>
</dbReference>
<reference evidence="1 2" key="1">
    <citation type="journal article" date="2011" name="J. Bacteriol.">
        <title>Complete Genome Sequence of the Type Strain Pseudomonas stutzeri CGMCC 1.1803.</title>
        <authorList>
            <person name="Chen M."/>
            <person name="Yan Y."/>
            <person name="Zhang W."/>
            <person name="Lu W."/>
            <person name="Wang J."/>
            <person name="Ping S."/>
            <person name="Lin M."/>
        </authorList>
    </citation>
    <scope>NUCLEOTIDE SEQUENCE [LARGE SCALE GENOMIC DNA]</scope>
    <source>
        <strain evidence="2">ATCC 17588 / DSM 5190 / CCUG 11256 / JCM 5965 / LMG 11199 / NCIMB 11358 / Stanier 221</strain>
    </source>
</reference>
<dbReference type="InterPro" id="IPR011990">
    <property type="entry name" value="TPR-like_helical_dom_sf"/>
</dbReference>
<dbReference type="SMART" id="SM00671">
    <property type="entry name" value="SEL1"/>
    <property type="match status" value="4"/>
</dbReference>
<dbReference type="KEGG" id="psz:PSTAB_3430"/>
<evidence type="ECO:0008006" key="3">
    <source>
        <dbReference type="Google" id="ProtNLM"/>
    </source>
</evidence>
<dbReference type="InterPro" id="IPR052945">
    <property type="entry name" value="Mitotic_Regulator"/>
</dbReference>
<dbReference type="EMBL" id="CP002881">
    <property type="protein sequence ID" value="AEJ06711.1"/>
    <property type="molecule type" value="Genomic_DNA"/>
</dbReference>
<name>F8GZR7_STUS2</name>
<reference evidence="2" key="3">
    <citation type="submission" date="2011-06" db="EMBL/GenBank/DDBJ databases">
        <title>Complete genome sequence of Pseudomonas stutzeri strain CGMCC 1.1803.</title>
        <authorList>
            <person name="Yan Y."/>
            <person name="Chen M."/>
            <person name="Lu W."/>
            <person name="Zhang W."/>
            <person name="Ping S."/>
            <person name="Lin M."/>
        </authorList>
    </citation>
    <scope>NUCLEOTIDE SEQUENCE [LARGE SCALE GENOMIC DNA]</scope>
    <source>
        <strain evidence="2">ATCC 17588 / DSM 5190 / CCUG 11256 / JCM 5965 / LMG 11199 / NCIMB 11358 / Stanier 221</strain>
    </source>
</reference>
<protein>
    <recommendedName>
        <fullName evidence="3">Sel1 repeat family protein</fullName>
    </recommendedName>
</protein>
<dbReference type="AlphaFoldDB" id="F8GZR7"/>